<protein>
    <recommendedName>
        <fullName evidence="3">EF-hand domain-containing protein</fullName>
    </recommendedName>
</protein>
<dbReference type="InterPro" id="IPR011992">
    <property type="entry name" value="EF-hand-dom_pair"/>
</dbReference>
<sequence length="245" mass="28522">MESKNDESKPDENMNYNDIQVEEEAKILEIVNSSENEKTSEPTEENVEVNAKFTSKTKHFTPSIKISRAFTTLTEENLIQKEIMEISEDKAQNALIRELPRRSQSIIYAFFRRLYEQIYDKFLSPQEFLTSIDPENKNKFSLEEFCNVLMKNGYRFTTYELNFVFNLIKEDEYVSSEMIISQLERQEIDCDSDRSSDVSSPPTNTPSMHGFTSFANALRSSLGWKNECDSSFSRSDSWNSNYSKN</sequence>
<name>A0AAU9IXP5_9CILI</name>
<accession>A0AAU9IXP5</accession>
<evidence type="ECO:0000313" key="2">
    <source>
        <dbReference type="Proteomes" id="UP001162131"/>
    </source>
</evidence>
<dbReference type="Proteomes" id="UP001162131">
    <property type="component" value="Unassembled WGS sequence"/>
</dbReference>
<reference evidence="1" key="1">
    <citation type="submission" date="2021-09" db="EMBL/GenBank/DDBJ databases">
        <authorList>
            <consortium name="AG Swart"/>
            <person name="Singh M."/>
            <person name="Singh A."/>
            <person name="Seah K."/>
            <person name="Emmerich C."/>
        </authorList>
    </citation>
    <scope>NUCLEOTIDE SEQUENCE</scope>
    <source>
        <strain evidence="1">ATCC30299</strain>
    </source>
</reference>
<organism evidence="1 2">
    <name type="scientific">Blepharisma stoltei</name>
    <dbReference type="NCBI Taxonomy" id="1481888"/>
    <lineage>
        <taxon>Eukaryota</taxon>
        <taxon>Sar</taxon>
        <taxon>Alveolata</taxon>
        <taxon>Ciliophora</taxon>
        <taxon>Postciliodesmatophora</taxon>
        <taxon>Heterotrichea</taxon>
        <taxon>Heterotrichida</taxon>
        <taxon>Blepharismidae</taxon>
        <taxon>Blepharisma</taxon>
    </lineage>
</organism>
<evidence type="ECO:0008006" key="3">
    <source>
        <dbReference type="Google" id="ProtNLM"/>
    </source>
</evidence>
<gene>
    <name evidence="1" type="ORF">BSTOLATCC_MIC19074</name>
</gene>
<comment type="caution">
    <text evidence="1">The sequence shown here is derived from an EMBL/GenBank/DDBJ whole genome shotgun (WGS) entry which is preliminary data.</text>
</comment>
<dbReference type="EMBL" id="CAJZBQ010000018">
    <property type="protein sequence ID" value="CAG9317834.1"/>
    <property type="molecule type" value="Genomic_DNA"/>
</dbReference>
<keyword evidence="2" id="KW-1185">Reference proteome</keyword>
<dbReference type="AlphaFoldDB" id="A0AAU9IXP5"/>
<proteinExistence type="predicted"/>
<dbReference type="SUPFAM" id="SSF47473">
    <property type="entry name" value="EF-hand"/>
    <property type="match status" value="1"/>
</dbReference>
<evidence type="ECO:0000313" key="1">
    <source>
        <dbReference type="EMBL" id="CAG9317834.1"/>
    </source>
</evidence>